<evidence type="ECO:0000259" key="7">
    <source>
        <dbReference type="Pfam" id="PF05529"/>
    </source>
</evidence>
<dbReference type="AlphaFoldDB" id="M2VZ48"/>
<dbReference type="PANTHER" id="PTHR12701">
    <property type="entry name" value="BCR-ASSOCIATED PROTEIN, BAP"/>
    <property type="match status" value="1"/>
</dbReference>
<comment type="similarity">
    <text evidence="5">Belongs to the BCAP29/BCAP31 family.</text>
</comment>
<dbReference type="GO" id="GO:0006886">
    <property type="term" value="P:intracellular protein transport"/>
    <property type="evidence" value="ECO:0007669"/>
    <property type="project" value="UniProtKB-UniRule"/>
</dbReference>
<dbReference type="PANTHER" id="PTHR12701:SF20">
    <property type="entry name" value="ENDOPLASMIC RETICULUM TRANSMEMBRANE PROTEIN"/>
    <property type="match status" value="1"/>
</dbReference>
<dbReference type="Pfam" id="PF05529">
    <property type="entry name" value="Bap31"/>
    <property type="match status" value="1"/>
</dbReference>
<keyword evidence="4 5" id="KW-0472">Membrane</keyword>
<sequence>MFCVFFRVYYDVMLSDSHTHTHTHTLSLFPITNLFCLFHRGKSNTWATFGKHSTIFKTLLEPMKNMLWLLVYLFLCTEVVIVALLVLPLPKRVRRLVLRVLATGSQFLHLRKFINYISLSLFFGIVESLTDAYRVQLKLSEQTTSNGMFSNAVSFEVRTLKQRQFRSQRNFYLASFSLTLLFVIGKLFELTSRINVLESQLEAKLTSGRSSEPQVDDGPTTGNNKDKQSKNVVDKATSKELKSLKPASESKKIV</sequence>
<evidence type="ECO:0000256" key="2">
    <source>
        <dbReference type="ARBA" id="ARBA00022692"/>
    </source>
</evidence>
<comment type="subcellular location">
    <subcellularLocation>
        <location evidence="5">Endoplasmic reticulum membrane</location>
        <topology evidence="5">Multi-pass membrane protein</topology>
    </subcellularLocation>
    <subcellularLocation>
        <location evidence="1">Membrane</location>
        <topology evidence="1">Multi-pass membrane protein</topology>
    </subcellularLocation>
</comment>
<keyword evidence="9" id="KW-1185">Reference proteome</keyword>
<keyword evidence="5" id="KW-0931">ER-Golgi transport</keyword>
<accession>M2VZ48</accession>
<dbReference type="EMBL" id="KB454518">
    <property type="protein sequence ID" value="EME28596.1"/>
    <property type="molecule type" value="Genomic_DNA"/>
</dbReference>
<dbReference type="InterPro" id="IPR040463">
    <property type="entry name" value="BAP29/BAP31_N"/>
</dbReference>
<keyword evidence="3 5" id="KW-1133">Transmembrane helix</keyword>
<dbReference type="Proteomes" id="UP000030680">
    <property type="component" value="Unassembled WGS sequence"/>
</dbReference>
<keyword evidence="8" id="KW-0675">Receptor</keyword>
<dbReference type="InterPro" id="IPR008417">
    <property type="entry name" value="BAP29/BAP31"/>
</dbReference>
<evidence type="ECO:0000256" key="6">
    <source>
        <dbReference type="SAM" id="MobiDB-lite"/>
    </source>
</evidence>
<dbReference type="GO" id="GO:0006888">
    <property type="term" value="P:endoplasmic reticulum to Golgi vesicle-mediated transport"/>
    <property type="evidence" value="ECO:0007669"/>
    <property type="project" value="UniProtKB-UniRule"/>
</dbReference>
<dbReference type="OrthoDB" id="46216at2759"/>
<dbReference type="GO" id="GO:0070973">
    <property type="term" value="P:protein localization to endoplasmic reticulum exit site"/>
    <property type="evidence" value="ECO:0007669"/>
    <property type="project" value="UniProtKB-UniRule"/>
</dbReference>
<dbReference type="GeneID" id="17087455"/>
<keyword evidence="5" id="KW-0813">Transport</keyword>
<feature type="region of interest" description="Disordered" evidence="6">
    <location>
        <begin position="207"/>
        <end position="254"/>
    </location>
</feature>
<reference evidence="9" key="1">
    <citation type="journal article" date="2013" name="Science">
        <title>Gene transfer from bacteria and archaea facilitated evolution of an extremophilic eukaryote.</title>
        <authorList>
            <person name="Schonknecht G."/>
            <person name="Chen W.H."/>
            <person name="Ternes C.M."/>
            <person name="Barbier G.G."/>
            <person name="Shrestha R.P."/>
            <person name="Stanke M."/>
            <person name="Brautigam A."/>
            <person name="Baker B.J."/>
            <person name="Banfield J.F."/>
            <person name="Garavito R.M."/>
            <person name="Carr K."/>
            <person name="Wilkerson C."/>
            <person name="Rensing S.A."/>
            <person name="Gagneul D."/>
            <person name="Dickenson N.E."/>
            <person name="Oesterhelt C."/>
            <person name="Lercher M.J."/>
            <person name="Weber A.P."/>
        </authorList>
    </citation>
    <scope>NUCLEOTIDE SEQUENCE [LARGE SCALE GENOMIC DNA]</scope>
    <source>
        <strain evidence="9">074W</strain>
    </source>
</reference>
<evidence type="ECO:0000313" key="8">
    <source>
        <dbReference type="EMBL" id="EME28596.1"/>
    </source>
</evidence>
<evidence type="ECO:0000313" key="9">
    <source>
        <dbReference type="Proteomes" id="UP000030680"/>
    </source>
</evidence>
<evidence type="ECO:0000256" key="4">
    <source>
        <dbReference type="ARBA" id="ARBA00023136"/>
    </source>
</evidence>
<evidence type="ECO:0000256" key="3">
    <source>
        <dbReference type="ARBA" id="ARBA00022989"/>
    </source>
</evidence>
<evidence type="ECO:0000256" key="1">
    <source>
        <dbReference type="ARBA" id="ARBA00004141"/>
    </source>
</evidence>
<dbReference type="KEGG" id="gsl:Gasu_39720"/>
<keyword evidence="5" id="KW-0256">Endoplasmic reticulum</keyword>
<dbReference type="RefSeq" id="XP_005705116.1">
    <property type="nucleotide sequence ID" value="XM_005705059.1"/>
</dbReference>
<name>M2VZ48_GALSU</name>
<dbReference type="OMA" id="CTEVVIV"/>
<feature type="domain" description="BAP29/BAP31 transmembrane" evidence="7">
    <location>
        <begin position="66"/>
        <end position="203"/>
    </location>
</feature>
<dbReference type="eggNOG" id="ENOG502T1MG">
    <property type="taxonomic scope" value="Eukaryota"/>
</dbReference>
<comment type="function">
    <text evidence="5">May play a role in anterograde transport of membrane proteins from the endoplasmic reticulum to the Golgi.</text>
</comment>
<keyword evidence="5" id="KW-0653">Protein transport</keyword>
<organism evidence="8 9">
    <name type="scientific">Galdieria sulphuraria</name>
    <name type="common">Red alga</name>
    <dbReference type="NCBI Taxonomy" id="130081"/>
    <lineage>
        <taxon>Eukaryota</taxon>
        <taxon>Rhodophyta</taxon>
        <taxon>Bangiophyceae</taxon>
        <taxon>Galdieriales</taxon>
        <taxon>Galdieriaceae</taxon>
        <taxon>Galdieria</taxon>
    </lineage>
</organism>
<gene>
    <name evidence="8" type="ORF">Gasu_39720</name>
</gene>
<dbReference type="STRING" id="130081.M2VZ48"/>
<protein>
    <recommendedName>
        <fullName evidence="5">Endoplasmic reticulum transmembrane protein</fullName>
    </recommendedName>
</protein>
<keyword evidence="2 5" id="KW-0812">Transmembrane</keyword>
<proteinExistence type="inferred from homology"/>
<dbReference type="Gramene" id="EME28596">
    <property type="protein sequence ID" value="EME28596"/>
    <property type="gene ID" value="Gasu_39720"/>
</dbReference>
<feature type="transmembrane region" description="Helical" evidence="5">
    <location>
        <begin position="66"/>
        <end position="89"/>
    </location>
</feature>
<feature type="transmembrane region" description="Helical" evidence="5">
    <location>
        <begin position="171"/>
        <end position="188"/>
    </location>
</feature>
<feature type="compositionally biased region" description="Basic and acidic residues" evidence="6">
    <location>
        <begin position="224"/>
        <end position="254"/>
    </location>
</feature>
<evidence type="ECO:0000256" key="5">
    <source>
        <dbReference type="RuleBase" id="RU367026"/>
    </source>
</evidence>
<dbReference type="GO" id="GO:0005789">
    <property type="term" value="C:endoplasmic reticulum membrane"/>
    <property type="evidence" value="ECO:0007669"/>
    <property type="project" value="UniProtKB-SubCell"/>
</dbReference>
<comment type="caution">
    <text evidence="5">Lacks conserved residue(s) required for the propagation of feature annotation.</text>
</comment>